<keyword evidence="2" id="KW-0677">Repeat</keyword>
<dbReference type="PANTHER" id="PTHR47997:SF75">
    <property type="entry name" value="MYB DOMAIN PROTEIN 55"/>
    <property type="match status" value="1"/>
</dbReference>
<feature type="domain" description="HTH myb-type" evidence="8">
    <location>
        <begin position="11"/>
        <end position="63"/>
    </location>
</feature>
<sequence>MGRGRAPCCDKSRVTKGPWSPKEDLRLISFIQKYGHENWRALPKQAGLLRCGKSCRLRWINYLRPDLKRGNFTKEEEETIIRLQQSIGNKWSRIAAHLPGRTDNEIKNVWNTHLKKKLTSRAAVSVPKEDQVTKESPSSAIKFSFSSSAQVESNPNNNQKNEKYSQINLLPLDGSPTILAPNISTLANPVTELHDSESFNNFGNTSQHNDHLFNSSGINQLEQFTLWEDPNILESLLNTEEDPNWVLAPQNTQPDSTKDNFSGELSVVSEFDLWSTLKIDGIPAPAKPDDKEGNKIHTVEAPMGMNTAHEYITDKDIDSMFRYLETEPRLPEISVEMIEKPKQYQGVNLSHIIPAAATGSAVNETPGVDYFPVASISHLSLSKVLPEDQPTHLFGSKN</sequence>
<name>A0A7N0V6L7_KALFE</name>
<evidence type="ECO:0000313" key="9">
    <source>
        <dbReference type="EnsemblPlants" id="Kaladp0192s0048.1.v1.1"/>
    </source>
</evidence>
<evidence type="ECO:0000259" key="8">
    <source>
        <dbReference type="PROSITE" id="PS51294"/>
    </source>
</evidence>
<dbReference type="Pfam" id="PF00249">
    <property type="entry name" value="Myb_DNA-binding"/>
    <property type="match status" value="2"/>
</dbReference>
<evidence type="ECO:0000256" key="6">
    <source>
        <dbReference type="ARBA" id="ARBA00023242"/>
    </source>
</evidence>
<dbReference type="CDD" id="cd00167">
    <property type="entry name" value="SANT"/>
    <property type="match status" value="2"/>
</dbReference>
<dbReference type="AlphaFoldDB" id="A0A7N0V6L7"/>
<dbReference type="GO" id="GO:0003677">
    <property type="term" value="F:DNA binding"/>
    <property type="evidence" value="ECO:0007669"/>
    <property type="project" value="UniProtKB-KW"/>
</dbReference>
<comment type="subcellular location">
    <subcellularLocation>
        <location evidence="1">Nucleus</location>
    </subcellularLocation>
</comment>
<dbReference type="InterPro" id="IPR001005">
    <property type="entry name" value="SANT/Myb"/>
</dbReference>
<evidence type="ECO:0000256" key="5">
    <source>
        <dbReference type="ARBA" id="ARBA00023163"/>
    </source>
</evidence>
<feature type="domain" description="Myb-like" evidence="7">
    <location>
        <begin position="64"/>
        <end position="114"/>
    </location>
</feature>
<reference evidence="9" key="1">
    <citation type="submission" date="2021-01" db="UniProtKB">
        <authorList>
            <consortium name="EnsemblPlants"/>
        </authorList>
    </citation>
    <scope>IDENTIFICATION</scope>
</reference>
<evidence type="ECO:0000256" key="2">
    <source>
        <dbReference type="ARBA" id="ARBA00022737"/>
    </source>
</evidence>
<keyword evidence="4" id="KW-0238">DNA-binding</keyword>
<dbReference type="SUPFAM" id="SSF46689">
    <property type="entry name" value="Homeodomain-like"/>
    <property type="match status" value="1"/>
</dbReference>
<evidence type="ECO:0000256" key="4">
    <source>
        <dbReference type="ARBA" id="ARBA00023125"/>
    </source>
</evidence>
<feature type="domain" description="Myb-like" evidence="7">
    <location>
        <begin position="11"/>
        <end position="63"/>
    </location>
</feature>
<dbReference type="Proteomes" id="UP000594263">
    <property type="component" value="Unplaced"/>
</dbReference>
<evidence type="ECO:0000256" key="3">
    <source>
        <dbReference type="ARBA" id="ARBA00023015"/>
    </source>
</evidence>
<dbReference type="GO" id="GO:0005634">
    <property type="term" value="C:nucleus"/>
    <property type="evidence" value="ECO:0007669"/>
    <property type="project" value="UniProtKB-SubCell"/>
</dbReference>
<dbReference type="EnsemblPlants" id="Kaladp0192s0048.1.v1.1">
    <property type="protein sequence ID" value="Kaladp0192s0048.1.v1.1"/>
    <property type="gene ID" value="Kaladp0192s0048.v1.1"/>
</dbReference>
<evidence type="ECO:0000259" key="7">
    <source>
        <dbReference type="PROSITE" id="PS50090"/>
    </source>
</evidence>
<proteinExistence type="predicted"/>
<feature type="domain" description="HTH myb-type" evidence="8">
    <location>
        <begin position="64"/>
        <end position="118"/>
    </location>
</feature>
<dbReference type="SMART" id="SM00717">
    <property type="entry name" value="SANT"/>
    <property type="match status" value="2"/>
</dbReference>
<dbReference type="FunFam" id="1.10.10.60:FF:000015">
    <property type="entry name" value="Transcription factor RAX3"/>
    <property type="match status" value="1"/>
</dbReference>
<dbReference type="PANTHER" id="PTHR47997">
    <property type="entry name" value="MYB DOMAIN PROTEIN 55"/>
    <property type="match status" value="1"/>
</dbReference>
<dbReference type="PROSITE" id="PS50090">
    <property type="entry name" value="MYB_LIKE"/>
    <property type="match status" value="2"/>
</dbReference>
<evidence type="ECO:0000256" key="1">
    <source>
        <dbReference type="ARBA" id="ARBA00004123"/>
    </source>
</evidence>
<evidence type="ECO:0000313" key="10">
    <source>
        <dbReference type="Proteomes" id="UP000594263"/>
    </source>
</evidence>
<keyword evidence="6" id="KW-0539">Nucleus</keyword>
<keyword evidence="3" id="KW-0805">Transcription regulation</keyword>
<dbReference type="Gramene" id="Kaladp0192s0048.1.v1.1">
    <property type="protein sequence ID" value="Kaladp0192s0048.1.v1.1"/>
    <property type="gene ID" value="Kaladp0192s0048.v1.1"/>
</dbReference>
<organism evidence="9 10">
    <name type="scientific">Kalanchoe fedtschenkoi</name>
    <name type="common">Lavender scallops</name>
    <name type="synonym">South American air plant</name>
    <dbReference type="NCBI Taxonomy" id="63787"/>
    <lineage>
        <taxon>Eukaryota</taxon>
        <taxon>Viridiplantae</taxon>
        <taxon>Streptophyta</taxon>
        <taxon>Embryophyta</taxon>
        <taxon>Tracheophyta</taxon>
        <taxon>Spermatophyta</taxon>
        <taxon>Magnoliopsida</taxon>
        <taxon>eudicotyledons</taxon>
        <taxon>Gunneridae</taxon>
        <taxon>Pentapetalae</taxon>
        <taxon>Saxifragales</taxon>
        <taxon>Crassulaceae</taxon>
        <taxon>Kalanchoe</taxon>
    </lineage>
</organism>
<dbReference type="InterPro" id="IPR009057">
    <property type="entry name" value="Homeodomain-like_sf"/>
</dbReference>
<dbReference type="InterPro" id="IPR017930">
    <property type="entry name" value="Myb_dom"/>
</dbReference>
<keyword evidence="10" id="KW-1185">Reference proteome</keyword>
<dbReference type="Gene3D" id="1.10.10.60">
    <property type="entry name" value="Homeodomain-like"/>
    <property type="match status" value="2"/>
</dbReference>
<dbReference type="PROSITE" id="PS51294">
    <property type="entry name" value="HTH_MYB"/>
    <property type="match status" value="2"/>
</dbReference>
<keyword evidence="5" id="KW-0804">Transcription</keyword>
<accession>A0A7N0V6L7</accession>
<dbReference type="InterPro" id="IPR051953">
    <property type="entry name" value="Plant_SW-associated_TFs"/>
</dbReference>
<protein>
    <submittedName>
        <fullName evidence="9">Uncharacterized protein</fullName>
    </submittedName>
</protein>